<protein>
    <submittedName>
        <fullName evidence="1">Uncharacterized protein</fullName>
    </submittedName>
</protein>
<accession>A0A0E9P6S6</accession>
<organism evidence="1">
    <name type="scientific">Anguilla anguilla</name>
    <name type="common">European freshwater eel</name>
    <name type="synonym">Muraena anguilla</name>
    <dbReference type="NCBI Taxonomy" id="7936"/>
    <lineage>
        <taxon>Eukaryota</taxon>
        <taxon>Metazoa</taxon>
        <taxon>Chordata</taxon>
        <taxon>Craniata</taxon>
        <taxon>Vertebrata</taxon>
        <taxon>Euteleostomi</taxon>
        <taxon>Actinopterygii</taxon>
        <taxon>Neopterygii</taxon>
        <taxon>Teleostei</taxon>
        <taxon>Anguilliformes</taxon>
        <taxon>Anguillidae</taxon>
        <taxon>Anguilla</taxon>
    </lineage>
</organism>
<sequence>MPTSYIDHMKGLHETHWRTPFINKLNRDLLHKPGHLSKVLLKSEYFK</sequence>
<dbReference type="AlphaFoldDB" id="A0A0E9P6S6"/>
<name>A0A0E9P6S6_ANGAN</name>
<proteinExistence type="predicted"/>
<reference evidence="1" key="2">
    <citation type="journal article" date="2015" name="Fish Shellfish Immunol.">
        <title>Early steps in the European eel (Anguilla anguilla)-Vibrio vulnificus interaction in the gills: Role of the RtxA13 toxin.</title>
        <authorList>
            <person name="Callol A."/>
            <person name="Pajuelo D."/>
            <person name="Ebbesson L."/>
            <person name="Teles M."/>
            <person name="MacKenzie S."/>
            <person name="Amaro C."/>
        </authorList>
    </citation>
    <scope>NUCLEOTIDE SEQUENCE</scope>
</reference>
<dbReference type="EMBL" id="GBXM01108266">
    <property type="protein sequence ID" value="JAH00311.1"/>
    <property type="molecule type" value="Transcribed_RNA"/>
</dbReference>
<evidence type="ECO:0000313" key="1">
    <source>
        <dbReference type="EMBL" id="JAH00311.1"/>
    </source>
</evidence>
<reference evidence="1" key="1">
    <citation type="submission" date="2014-11" db="EMBL/GenBank/DDBJ databases">
        <authorList>
            <person name="Amaro Gonzalez C."/>
        </authorList>
    </citation>
    <scope>NUCLEOTIDE SEQUENCE</scope>
</reference>